<evidence type="ECO:0000256" key="3">
    <source>
        <dbReference type="ARBA" id="ARBA00022692"/>
    </source>
</evidence>
<evidence type="ECO:0000256" key="2">
    <source>
        <dbReference type="ARBA" id="ARBA00022475"/>
    </source>
</evidence>
<evidence type="ECO:0000256" key="5">
    <source>
        <dbReference type="ARBA" id="ARBA00023136"/>
    </source>
</evidence>
<sequence>MNASSHKTASHIVPLKVYLTVSLALVVLTVLSIIISQLNWGGVGTALVLGCATINAMLIAGFFMHLRYDNKFFTNIFLASIIMIGFLLAFVLIDMNSRQGLYENTMQEIKQGANLKEVKQRNEARDKPAQPQGK</sequence>
<dbReference type="EMBL" id="PHFL01000039">
    <property type="protein sequence ID" value="RFM24445.1"/>
    <property type="molecule type" value="Genomic_DNA"/>
</dbReference>
<dbReference type="Pfam" id="PF03626">
    <property type="entry name" value="COX4_pro"/>
    <property type="match status" value="1"/>
</dbReference>
<organism evidence="7 8">
    <name type="scientific">Candidatus Thermochlorobacter aerophilus</name>
    <dbReference type="NCBI Taxonomy" id="1868324"/>
    <lineage>
        <taxon>Bacteria</taxon>
        <taxon>Pseudomonadati</taxon>
        <taxon>Chlorobiota</taxon>
        <taxon>Chlorobiia</taxon>
        <taxon>Chlorobiales</taxon>
        <taxon>Candidatus Thermochlorobacteriaceae</taxon>
        <taxon>Candidatus Thermochlorobacter</taxon>
    </lineage>
</organism>
<dbReference type="NCBIfam" id="TIGR02229">
    <property type="entry name" value="caa3_sub_IV"/>
    <property type="match status" value="1"/>
</dbReference>
<protein>
    <recommendedName>
        <fullName evidence="9">Oxidase</fullName>
    </recommendedName>
</protein>
<keyword evidence="4 6" id="KW-1133">Transmembrane helix</keyword>
<evidence type="ECO:0000256" key="1">
    <source>
        <dbReference type="ARBA" id="ARBA00004651"/>
    </source>
</evidence>
<feature type="transmembrane region" description="Helical" evidence="6">
    <location>
        <begin position="72"/>
        <end position="93"/>
    </location>
</feature>
<keyword evidence="5 6" id="KW-0472">Membrane</keyword>
<name>A0A395M0Y5_9BACT</name>
<feature type="transmembrane region" description="Helical" evidence="6">
    <location>
        <begin position="47"/>
        <end position="66"/>
    </location>
</feature>
<evidence type="ECO:0000313" key="7">
    <source>
        <dbReference type="EMBL" id="RFM24445.1"/>
    </source>
</evidence>
<evidence type="ECO:0000313" key="8">
    <source>
        <dbReference type="Proteomes" id="UP000266389"/>
    </source>
</evidence>
<dbReference type="InterPro" id="IPR011743">
    <property type="entry name" value="Caa3_sub_IV"/>
</dbReference>
<feature type="transmembrane region" description="Helical" evidence="6">
    <location>
        <begin position="15"/>
        <end position="35"/>
    </location>
</feature>
<comment type="subcellular location">
    <subcellularLocation>
        <location evidence="1">Cell membrane</location>
        <topology evidence="1">Multi-pass membrane protein</topology>
    </subcellularLocation>
</comment>
<dbReference type="InterPro" id="IPR005171">
    <property type="entry name" value="Cyt_c_oxidase_su4_prok"/>
</dbReference>
<keyword evidence="3 6" id="KW-0812">Transmembrane</keyword>
<evidence type="ECO:0008006" key="9">
    <source>
        <dbReference type="Google" id="ProtNLM"/>
    </source>
</evidence>
<accession>A0A395M0Y5</accession>
<evidence type="ECO:0000256" key="4">
    <source>
        <dbReference type="ARBA" id="ARBA00022989"/>
    </source>
</evidence>
<dbReference type="GO" id="GO:0005886">
    <property type="term" value="C:plasma membrane"/>
    <property type="evidence" value="ECO:0007669"/>
    <property type="project" value="UniProtKB-SubCell"/>
</dbReference>
<dbReference type="Proteomes" id="UP000266389">
    <property type="component" value="Unassembled WGS sequence"/>
</dbReference>
<proteinExistence type="predicted"/>
<evidence type="ECO:0000256" key="6">
    <source>
        <dbReference type="SAM" id="Phobius"/>
    </source>
</evidence>
<keyword evidence="2" id="KW-1003">Cell membrane</keyword>
<dbReference type="AlphaFoldDB" id="A0A395M0Y5"/>
<gene>
    <name evidence="7" type="ORF">D0433_05510</name>
</gene>
<reference evidence="7 8" key="1">
    <citation type="journal article" date="2011" name="ISME J.">
        <title>Community ecology of hot spring cyanobacterial mats: predominant populations and their functional potential.</title>
        <authorList>
            <person name="Klatt C.G."/>
            <person name="Wood J.M."/>
            <person name="Rusch D.B."/>
            <person name="Bateson M.M."/>
            <person name="Hamamura N."/>
            <person name="Heidelberg J.F."/>
            <person name="Grossman A.R."/>
            <person name="Bhaya D."/>
            <person name="Cohan F.M."/>
            <person name="Kuhl M."/>
            <person name="Bryant D.A."/>
            <person name="Ward D.M."/>
        </authorList>
    </citation>
    <scope>NUCLEOTIDE SEQUENCE [LARGE SCALE GENOMIC DNA]</scope>
    <source>
        <strain evidence="7">OS</strain>
    </source>
</reference>
<comment type="caution">
    <text evidence="7">The sequence shown here is derived from an EMBL/GenBank/DDBJ whole genome shotgun (WGS) entry which is preliminary data.</text>
</comment>